<dbReference type="PROSITE" id="PS51257">
    <property type="entry name" value="PROKAR_LIPOPROTEIN"/>
    <property type="match status" value="1"/>
</dbReference>
<gene>
    <name evidence="3" type="ORF">ACFO5U_12430</name>
</gene>
<evidence type="ECO:0000256" key="1">
    <source>
        <dbReference type="SAM" id="MobiDB-lite"/>
    </source>
</evidence>
<name>A0ABV9MF91_9BACL</name>
<reference evidence="4" key="1">
    <citation type="journal article" date="2019" name="Int. J. Syst. Evol. Microbiol.">
        <title>The Global Catalogue of Microorganisms (GCM) 10K type strain sequencing project: providing services to taxonomists for standard genome sequencing and annotation.</title>
        <authorList>
            <consortium name="The Broad Institute Genomics Platform"/>
            <consortium name="The Broad Institute Genome Sequencing Center for Infectious Disease"/>
            <person name="Wu L."/>
            <person name="Ma J."/>
        </authorList>
    </citation>
    <scope>NUCLEOTIDE SEQUENCE [LARGE SCALE GENOMIC DNA]</scope>
    <source>
        <strain evidence="4">CGMCC 1.12151</strain>
    </source>
</reference>
<evidence type="ECO:0000256" key="2">
    <source>
        <dbReference type="SAM" id="SignalP"/>
    </source>
</evidence>
<feature type="signal peptide" evidence="2">
    <location>
        <begin position="1"/>
        <end position="29"/>
    </location>
</feature>
<dbReference type="EMBL" id="JBHSGL010000005">
    <property type="protein sequence ID" value="MFC4713679.1"/>
    <property type="molecule type" value="Genomic_DNA"/>
</dbReference>
<evidence type="ECO:0008006" key="5">
    <source>
        <dbReference type="Google" id="ProtNLM"/>
    </source>
</evidence>
<feature type="compositionally biased region" description="Acidic residues" evidence="1">
    <location>
        <begin position="57"/>
        <end position="82"/>
    </location>
</feature>
<proteinExistence type="predicted"/>
<evidence type="ECO:0000313" key="3">
    <source>
        <dbReference type="EMBL" id="MFC4713679.1"/>
    </source>
</evidence>
<sequence>MPKQKNFFKKSLSIGVVSSALFVAGCGTADIATEQPAESEATEQTGVETTTASGDSGESEEEEESGVEEETGTDETETSSAEEENKGVPEDQAGITTDFPLGTPLADLLEYYGTPTYDEFFLGSRLVVFDEIDGYFLDSDDKASGFLIANPDVDIFGARIGMTFEEIDAVLEKEGEVFFDQSETQDYVSLYYVENYRITFYADTADGASQYAIVVRDK</sequence>
<protein>
    <recommendedName>
        <fullName evidence="5">DUF4309 domain-containing protein</fullName>
    </recommendedName>
</protein>
<dbReference type="RefSeq" id="WP_377279379.1">
    <property type="nucleotide sequence ID" value="NZ_JBHSGL010000005.1"/>
</dbReference>
<feature type="region of interest" description="Disordered" evidence="1">
    <location>
        <begin position="33"/>
        <end position="99"/>
    </location>
</feature>
<keyword evidence="2" id="KW-0732">Signal</keyword>
<evidence type="ECO:0000313" key="4">
    <source>
        <dbReference type="Proteomes" id="UP001595932"/>
    </source>
</evidence>
<accession>A0ABV9MF91</accession>
<dbReference type="Proteomes" id="UP001595932">
    <property type="component" value="Unassembled WGS sequence"/>
</dbReference>
<comment type="caution">
    <text evidence="3">The sequence shown here is derived from an EMBL/GenBank/DDBJ whole genome shotgun (WGS) entry which is preliminary data.</text>
</comment>
<feature type="chain" id="PRO_5045731401" description="DUF4309 domain-containing protein" evidence="2">
    <location>
        <begin position="30"/>
        <end position="218"/>
    </location>
</feature>
<keyword evidence="4" id="KW-1185">Reference proteome</keyword>
<organism evidence="3 4">
    <name type="scientific">Planococcus dechangensis</name>
    <dbReference type="NCBI Taxonomy" id="1176255"/>
    <lineage>
        <taxon>Bacteria</taxon>
        <taxon>Bacillati</taxon>
        <taxon>Bacillota</taxon>
        <taxon>Bacilli</taxon>
        <taxon>Bacillales</taxon>
        <taxon>Caryophanaceae</taxon>
        <taxon>Planococcus</taxon>
    </lineage>
</organism>